<sequence length="142" mass="15502">MIGLLVTGHANFGTGITSSVNLIAGEQEAYQAVDFLPTYSTEDLTREITKALDELKECEGVIIFTDLMGGTPFNVSAQIGHGKDNIRIVAGTNLPMLVEIVMSRKFMDNLDELVDSVLETGKEQVTKYEFKQVVQEASDDGI</sequence>
<dbReference type="AlphaFoldDB" id="A0A9D1VXZ8"/>
<reference evidence="9" key="2">
    <citation type="submission" date="2021-04" db="EMBL/GenBank/DDBJ databases">
        <authorList>
            <person name="Gilroy R."/>
        </authorList>
    </citation>
    <scope>NUCLEOTIDE SEQUENCE</scope>
    <source>
        <strain evidence="9">ChiSjej5B23-15282</strain>
    </source>
</reference>
<dbReference type="NCBIfam" id="NF040761">
    <property type="entry name" value="AgaF"/>
    <property type="match status" value="1"/>
</dbReference>
<protein>
    <submittedName>
        <fullName evidence="9">PTS sugar transporter subunit IIA</fullName>
    </submittedName>
</protein>
<dbReference type="GO" id="GO:0016301">
    <property type="term" value="F:kinase activity"/>
    <property type="evidence" value="ECO:0007669"/>
    <property type="project" value="UniProtKB-KW"/>
</dbReference>
<evidence type="ECO:0000313" key="9">
    <source>
        <dbReference type="EMBL" id="HIX48777.1"/>
    </source>
</evidence>
<keyword evidence="5" id="KW-0808">Transferase</keyword>
<evidence type="ECO:0000256" key="2">
    <source>
        <dbReference type="ARBA" id="ARBA00022448"/>
    </source>
</evidence>
<dbReference type="PANTHER" id="PTHR33799:SF1">
    <property type="entry name" value="PTS SYSTEM MANNOSE-SPECIFIC EIIAB COMPONENT-RELATED"/>
    <property type="match status" value="1"/>
</dbReference>
<dbReference type="GO" id="GO:0005737">
    <property type="term" value="C:cytoplasm"/>
    <property type="evidence" value="ECO:0007669"/>
    <property type="project" value="UniProtKB-SubCell"/>
</dbReference>
<accession>A0A9D1VXZ8</accession>
<gene>
    <name evidence="9" type="ORF">H9981_07195</name>
</gene>
<dbReference type="InterPro" id="IPR004701">
    <property type="entry name" value="PTS_EIIA_man-typ"/>
</dbReference>
<comment type="caution">
    <text evidence="9">The sequence shown here is derived from an EMBL/GenBank/DDBJ whole genome shotgun (WGS) entry which is preliminary data.</text>
</comment>
<dbReference type="EMBL" id="DXFA01000125">
    <property type="protein sequence ID" value="HIX48777.1"/>
    <property type="molecule type" value="Genomic_DNA"/>
</dbReference>
<keyword evidence="6" id="KW-0598">Phosphotransferase system</keyword>
<dbReference type="GO" id="GO:0016020">
    <property type="term" value="C:membrane"/>
    <property type="evidence" value="ECO:0007669"/>
    <property type="project" value="InterPro"/>
</dbReference>
<evidence type="ECO:0000256" key="7">
    <source>
        <dbReference type="ARBA" id="ARBA00022777"/>
    </source>
</evidence>
<dbReference type="GO" id="GO:0009401">
    <property type="term" value="P:phosphoenolpyruvate-dependent sugar phosphotransferase system"/>
    <property type="evidence" value="ECO:0007669"/>
    <property type="project" value="UniProtKB-KW"/>
</dbReference>
<evidence type="ECO:0000259" key="8">
    <source>
        <dbReference type="PROSITE" id="PS51096"/>
    </source>
</evidence>
<comment type="subcellular location">
    <subcellularLocation>
        <location evidence="1">Cytoplasm</location>
    </subcellularLocation>
</comment>
<reference evidence="9" key="1">
    <citation type="journal article" date="2021" name="PeerJ">
        <title>Extensive microbial diversity within the chicken gut microbiome revealed by metagenomics and culture.</title>
        <authorList>
            <person name="Gilroy R."/>
            <person name="Ravi A."/>
            <person name="Getino M."/>
            <person name="Pursley I."/>
            <person name="Horton D.L."/>
            <person name="Alikhan N.F."/>
            <person name="Baker D."/>
            <person name="Gharbi K."/>
            <person name="Hall N."/>
            <person name="Watson M."/>
            <person name="Adriaenssens E.M."/>
            <person name="Foster-Nyarko E."/>
            <person name="Jarju S."/>
            <person name="Secka A."/>
            <person name="Antonio M."/>
            <person name="Oren A."/>
            <person name="Chaudhuri R.R."/>
            <person name="La Ragione R."/>
            <person name="Hildebrand F."/>
            <person name="Pallen M.J."/>
        </authorList>
    </citation>
    <scope>NUCLEOTIDE SEQUENCE</scope>
    <source>
        <strain evidence="9">ChiSjej5B23-15282</strain>
    </source>
</reference>
<name>A0A9D1VXZ8_9FIRM</name>
<keyword evidence="2" id="KW-0813">Transport</keyword>
<keyword evidence="4 9" id="KW-0762">Sugar transport</keyword>
<evidence type="ECO:0000256" key="6">
    <source>
        <dbReference type="ARBA" id="ARBA00022683"/>
    </source>
</evidence>
<dbReference type="InterPro" id="IPR036662">
    <property type="entry name" value="PTS_EIIA_man-typ_sf"/>
</dbReference>
<dbReference type="PANTHER" id="PTHR33799">
    <property type="entry name" value="PTS PERMEASE-RELATED-RELATED"/>
    <property type="match status" value="1"/>
</dbReference>
<dbReference type="SUPFAM" id="SSF53062">
    <property type="entry name" value="PTS system fructose IIA component-like"/>
    <property type="match status" value="1"/>
</dbReference>
<dbReference type="Gene3D" id="3.40.50.510">
    <property type="entry name" value="Phosphotransferase system, mannose-type IIA component"/>
    <property type="match status" value="1"/>
</dbReference>
<keyword evidence="3" id="KW-0963">Cytoplasm</keyword>
<dbReference type="InterPro" id="IPR033887">
    <property type="entry name" value="PTS_IIA_man"/>
</dbReference>
<dbReference type="CDD" id="cd00006">
    <property type="entry name" value="PTS_IIA_man"/>
    <property type="match status" value="1"/>
</dbReference>
<proteinExistence type="predicted"/>
<dbReference type="Proteomes" id="UP000824243">
    <property type="component" value="Unassembled WGS sequence"/>
</dbReference>
<dbReference type="PROSITE" id="PS51096">
    <property type="entry name" value="PTS_EIIA_TYPE_4"/>
    <property type="match status" value="1"/>
</dbReference>
<evidence type="ECO:0000256" key="4">
    <source>
        <dbReference type="ARBA" id="ARBA00022597"/>
    </source>
</evidence>
<evidence type="ECO:0000256" key="1">
    <source>
        <dbReference type="ARBA" id="ARBA00004496"/>
    </source>
</evidence>
<dbReference type="Pfam" id="PF03610">
    <property type="entry name" value="EIIA-man"/>
    <property type="match status" value="1"/>
</dbReference>
<evidence type="ECO:0000256" key="3">
    <source>
        <dbReference type="ARBA" id="ARBA00022490"/>
    </source>
</evidence>
<organism evidence="9 10">
    <name type="scientific">Candidatus Mediterraneibacter caccavium</name>
    <dbReference type="NCBI Taxonomy" id="2838661"/>
    <lineage>
        <taxon>Bacteria</taxon>
        <taxon>Bacillati</taxon>
        <taxon>Bacillota</taxon>
        <taxon>Clostridia</taxon>
        <taxon>Lachnospirales</taxon>
        <taxon>Lachnospiraceae</taxon>
        <taxon>Mediterraneibacter</taxon>
    </lineage>
</organism>
<feature type="domain" description="PTS EIIA type-4" evidence="8">
    <location>
        <begin position="1"/>
        <end position="125"/>
    </location>
</feature>
<dbReference type="InterPro" id="IPR051471">
    <property type="entry name" value="Bacterial_PTS_sugar_comp"/>
</dbReference>
<evidence type="ECO:0000313" key="10">
    <source>
        <dbReference type="Proteomes" id="UP000824243"/>
    </source>
</evidence>
<evidence type="ECO:0000256" key="5">
    <source>
        <dbReference type="ARBA" id="ARBA00022679"/>
    </source>
</evidence>
<keyword evidence="7" id="KW-0418">Kinase</keyword>